<dbReference type="SUPFAM" id="SSF54427">
    <property type="entry name" value="NTF2-like"/>
    <property type="match status" value="1"/>
</dbReference>
<proteinExistence type="predicted"/>
<evidence type="ECO:0000259" key="1">
    <source>
        <dbReference type="Pfam" id="PF13577"/>
    </source>
</evidence>
<protein>
    <submittedName>
        <fullName evidence="2">Aromatase</fullName>
    </submittedName>
</protein>
<sequence>MSIAETVSTDPALAGPYQLVQQFYARQMRLLDDGRAEEWAETFTSDGVFNANAFPQPVVGRAAIAAAARTAVDDYARRGIQRRHWLGMLSVRPGDGEELRVGSYALVVETPRDGTPEIRSSSTCDDVLVHEDGTWRVKDRQIRRDDIRPGA</sequence>
<evidence type="ECO:0000313" key="2">
    <source>
        <dbReference type="EMBL" id="ABL09956.1"/>
    </source>
</evidence>
<feature type="domain" description="SnoaL-like" evidence="1">
    <location>
        <begin position="20"/>
        <end position="140"/>
    </location>
</feature>
<dbReference type="AlphaFoldDB" id="A1C176"/>
<dbReference type="Gene3D" id="3.10.450.50">
    <property type="match status" value="1"/>
</dbReference>
<dbReference type="EMBL" id="DQ915964">
    <property type="protein sequence ID" value="ABL09956.1"/>
    <property type="molecule type" value="Genomic_DNA"/>
</dbReference>
<name>A1C176_9ACTN</name>
<dbReference type="InterPro" id="IPR032710">
    <property type="entry name" value="NTF2-like_dom_sf"/>
</dbReference>
<organism evidence="2">
    <name type="scientific">Streptomyces echinatus</name>
    <dbReference type="NCBI Taxonomy" id="67293"/>
    <lineage>
        <taxon>Bacteria</taxon>
        <taxon>Bacillati</taxon>
        <taxon>Actinomycetota</taxon>
        <taxon>Actinomycetes</taxon>
        <taxon>Kitasatosporales</taxon>
        <taxon>Streptomycetaceae</taxon>
        <taxon>Streptomyces</taxon>
    </lineage>
</organism>
<dbReference type="Pfam" id="PF13577">
    <property type="entry name" value="SnoaL_4"/>
    <property type="match status" value="1"/>
</dbReference>
<reference evidence="2" key="1">
    <citation type="submission" date="2006-08" db="EMBL/GenBank/DDBJ databases">
        <title>Cloning and heterologous expression of the aranciamycin biosynthetic gene cluster revealed a new flexible glycosyltransferase.</title>
        <authorList>
            <person name="Luzhetskyy A."/>
            <person name="Mayer A."/>
            <person name="Hoffman J."/>
            <person name="Wohlert S."/>
            <person name="Vente A."/>
            <person name="Bechthold A."/>
        </authorList>
    </citation>
    <scope>NUCLEOTIDE SEQUENCE</scope>
</reference>
<accession>A1C176</accession>
<dbReference type="InterPro" id="IPR037401">
    <property type="entry name" value="SnoaL-like"/>
</dbReference>